<gene>
    <name evidence="1" type="ORF">HPB50_015929</name>
</gene>
<accession>A0ACB7RXQ7</accession>
<protein>
    <submittedName>
        <fullName evidence="1">Uncharacterized protein</fullName>
    </submittedName>
</protein>
<name>A0ACB7RXQ7_HYAAI</name>
<evidence type="ECO:0000313" key="1">
    <source>
        <dbReference type="EMBL" id="KAH6926254.1"/>
    </source>
</evidence>
<comment type="caution">
    <text evidence="1">The sequence shown here is derived from an EMBL/GenBank/DDBJ whole genome shotgun (WGS) entry which is preliminary data.</text>
</comment>
<sequence>MDNGEIILREPTGSTVTRAEAGQRDEPVSHAREKEQRRPHVTPPCTQRRRGFRQATAMKGGGVIAAAAHQRGGRQTRSELRTRPVAQRCAGRPCKGRAKDRKHAHPLLRFGPETPLIGSEGPQRIVHASKYGVTAKVYHSQHE</sequence>
<dbReference type="Proteomes" id="UP000821845">
    <property type="component" value="Chromosome 7"/>
</dbReference>
<dbReference type="EMBL" id="CM023487">
    <property type="protein sequence ID" value="KAH6926254.1"/>
    <property type="molecule type" value="Genomic_DNA"/>
</dbReference>
<organism evidence="1 2">
    <name type="scientific">Hyalomma asiaticum</name>
    <name type="common">Tick</name>
    <dbReference type="NCBI Taxonomy" id="266040"/>
    <lineage>
        <taxon>Eukaryota</taxon>
        <taxon>Metazoa</taxon>
        <taxon>Ecdysozoa</taxon>
        <taxon>Arthropoda</taxon>
        <taxon>Chelicerata</taxon>
        <taxon>Arachnida</taxon>
        <taxon>Acari</taxon>
        <taxon>Parasitiformes</taxon>
        <taxon>Ixodida</taxon>
        <taxon>Ixodoidea</taxon>
        <taxon>Ixodidae</taxon>
        <taxon>Hyalomminae</taxon>
        <taxon>Hyalomma</taxon>
    </lineage>
</organism>
<reference evidence="1" key="1">
    <citation type="submission" date="2020-05" db="EMBL/GenBank/DDBJ databases">
        <title>Large-scale comparative analyses of tick genomes elucidate their genetic diversity and vector capacities.</title>
        <authorList>
            <person name="Jia N."/>
            <person name="Wang J."/>
            <person name="Shi W."/>
            <person name="Du L."/>
            <person name="Sun Y."/>
            <person name="Zhan W."/>
            <person name="Jiang J."/>
            <person name="Wang Q."/>
            <person name="Zhang B."/>
            <person name="Ji P."/>
            <person name="Sakyi L.B."/>
            <person name="Cui X."/>
            <person name="Yuan T."/>
            <person name="Jiang B."/>
            <person name="Yang W."/>
            <person name="Lam T.T.-Y."/>
            <person name="Chang Q."/>
            <person name="Ding S."/>
            <person name="Wang X."/>
            <person name="Zhu J."/>
            <person name="Ruan X."/>
            <person name="Zhao L."/>
            <person name="Wei J."/>
            <person name="Que T."/>
            <person name="Du C."/>
            <person name="Cheng J."/>
            <person name="Dai P."/>
            <person name="Han X."/>
            <person name="Huang E."/>
            <person name="Gao Y."/>
            <person name="Liu J."/>
            <person name="Shao H."/>
            <person name="Ye R."/>
            <person name="Li L."/>
            <person name="Wei W."/>
            <person name="Wang X."/>
            <person name="Wang C."/>
            <person name="Yang T."/>
            <person name="Huo Q."/>
            <person name="Li W."/>
            <person name="Guo W."/>
            <person name="Chen H."/>
            <person name="Zhou L."/>
            <person name="Ni X."/>
            <person name="Tian J."/>
            <person name="Zhou Y."/>
            <person name="Sheng Y."/>
            <person name="Liu T."/>
            <person name="Pan Y."/>
            <person name="Xia L."/>
            <person name="Li J."/>
            <person name="Zhao F."/>
            <person name="Cao W."/>
        </authorList>
    </citation>
    <scope>NUCLEOTIDE SEQUENCE</scope>
    <source>
        <strain evidence="1">Hyas-2018</strain>
    </source>
</reference>
<evidence type="ECO:0000313" key="2">
    <source>
        <dbReference type="Proteomes" id="UP000821845"/>
    </source>
</evidence>
<proteinExistence type="predicted"/>
<keyword evidence="2" id="KW-1185">Reference proteome</keyword>